<evidence type="ECO:0000256" key="9">
    <source>
        <dbReference type="ARBA" id="ARBA00023180"/>
    </source>
</evidence>
<dbReference type="SMART" id="SM00192">
    <property type="entry name" value="LDLa"/>
    <property type="match status" value="2"/>
</dbReference>
<organism evidence="13 14">
    <name type="scientific">Branchiostoma floridae</name>
    <name type="common">Florida lancelet</name>
    <name type="synonym">Amphioxus</name>
    <dbReference type="NCBI Taxonomy" id="7739"/>
    <lineage>
        <taxon>Eukaryota</taxon>
        <taxon>Metazoa</taxon>
        <taxon>Chordata</taxon>
        <taxon>Cephalochordata</taxon>
        <taxon>Leptocardii</taxon>
        <taxon>Amphioxiformes</taxon>
        <taxon>Branchiostomatidae</taxon>
        <taxon>Branchiostoma</taxon>
    </lineage>
</organism>
<dbReference type="PRINTS" id="PR00261">
    <property type="entry name" value="LDLRECEPTOR"/>
</dbReference>
<gene>
    <name evidence="14" type="primary">LOC118412130</name>
</gene>
<keyword evidence="6" id="KW-0472">Membrane</keyword>
<evidence type="ECO:0000259" key="12">
    <source>
        <dbReference type="PROSITE" id="PS01180"/>
    </source>
</evidence>
<feature type="signal peptide" evidence="11">
    <location>
        <begin position="1"/>
        <end position="18"/>
    </location>
</feature>
<evidence type="ECO:0000313" key="13">
    <source>
        <dbReference type="Proteomes" id="UP000001554"/>
    </source>
</evidence>
<dbReference type="PANTHER" id="PTHR24251">
    <property type="entry name" value="OVOCHYMASE-RELATED"/>
    <property type="match status" value="1"/>
</dbReference>
<comment type="subcellular location">
    <subcellularLocation>
        <location evidence="2">Endomembrane system</location>
    </subcellularLocation>
    <subcellularLocation>
        <location evidence="1">Membrane</location>
        <topology evidence="1">Single-pass membrane protein</topology>
    </subcellularLocation>
</comment>
<evidence type="ECO:0000256" key="8">
    <source>
        <dbReference type="ARBA" id="ARBA00023170"/>
    </source>
</evidence>
<reference evidence="14" key="2">
    <citation type="submission" date="2025-08" db="UniProtKB">
        <authorList>
            <consortium name="RefSeq"/>
        </authorList>
    </citation>
    <scope>IDENTIFICATION</scope>
    <source>
        <strain evidence="14">S238N-H82</strain>
        <tissue evidence="14">Testes</tissue>
    </source>
</reference>
<keyword evidence="11" id="KW-0732">Signal</keyword>
<evidence type="ECO:0000256" key="2">
    <source>
        <dbReference type="ARBA" id="ARBA00004308"/>
    </source>
</evidence>
<feature type="domain" description="CUB" evidence="12">
    <location>
        <begin position="100"/>
        <end position="222"/>
    </location>
</feature>
<dbReference type="Gene3D" id="4.10.400.10">
    <property type="entry name" value="Low-density Lipoprotein Receptor"/>
    <property type="match status" value="2"/>
</dbReference>
<dbReference type="InterPro" id="IPR023415">
    <property type="entry name" value="LDLR_class-A_CS"/>
</dbReference>
<keyword evidence="5" id="KW-1133">Transmembrane helix</keyword>
<keyword evidence="8" id="KW-0675">Receptor</keyword>
<reference evidence="13" key="1">
    <citation type="journal article" date="2020" name="Nat. Ecol. Evol.">
        <title>Deeply conserved synteny resolves early events in vertebrate evolution.</title>
        <authorList>
            <person name="Simakov O."/>
            <person name="Marletaz F."/>
            <person name="Yue J.X."/>
            <person name="O'Connell B."/>
            <person name="Jenkins J."/>
            <person name="Brandt A."/>
            <person name="Calef R."/>
            <person name="Tung C.H."/>
            <person name="Huang T.K."/>
            <person name="Schmutz J."/>
            <person name="Satoh N."/>
            <person name="Yu J.K."/>
            <person name="Putnam N.H."/>
            <person name="Green R.E."/>
            <person name="Rokhsar D.S."/>
        </authorList>
    </citation>
    <scope>NUCLEOTIDE SEQUENCE [LARGE SCALE GENOMIC DNA]</scope>
    <source>
        <strain evidence="13">S238N-H82</strain>
    </source>
</reference>
<dbReference type="InterPro" id="IPR002172">
    <property type="entry name" value="LDrepeatLR_classA_rpt"/>
</dbReference>
<feature type="disulfide bond" evidence="10">
    <location>
        <begin position="85"/>
        <end position="100"/>
    </location>
</feature>
<keyword evidence="9" id="KW-0325">Glycoprotein</keyword>
<dbReference type="GO" id="GO:0012505">
    <property type="term" value="C:endomembrane system"/>
    <property type="evidence" value="ECO:0007669"/>
    <property type="project" value="UniProtKB-SubCell"/>
</dbReference>
<dbReference type="FunFam" id="2.60.120.290:FF:000013">
    <property type="entry name" value="Membrane frizzled-related protein"/>
    <property type="match status" value="1"/>
</dbReference>
<dbReference type="PROSITE" id="PS50068">
    <property type="entry name" value="LDLRA_2"/>
    <property type="match status" value="2"/>
</dbReference>
<keyword evidence="4" id="KW-0677">Repeat</keyword>
<evidence type="ECO:0000256" key="1">
    <source>
        <dbReference type="ARBA" id="ARBA00004167"/>
    </source>
</evidence>
<dbReference type="PROSITE" id="PS01180">
    <property type="entry name" value="CUB"/>
    <property type="match status" value="1"/>
</dbReference>
<protein>
    <submittedName>
        <fullName evidence="14">Bone morphogenetic protein 1-like isoform X1</fullName>
    </submittedName>
</protein>
<dbReference type="PROSITE" id="PS01209">
    <property type="entry name" value="LDLRA_1"/>
    <property type="match status" value="1"/>
</dbReference>
<dbReference type="SUPFAM" id="SSF57424">
    <property type="entry name" value="LDL receptor-like module"/>
    <property type="match status" value="2"/>
</dbReference>
<dbReference type="InterPro" id="IPR036055">
    <property type="entry name" value="LDL_receptor-like_sf"/>
</dbReference>
<evidence type="ECO:0000256" key="4">
    <source>
        <dbReference type="ARBA" id="ARBA00022737"/>
    </source>
</evidence>
<dbReference type="OrthoDB" id="6369184at2759"/>
<dbReference type="AlphaFoldDB" id="A0A9J7MKR0"/>
<dbReference type="PANTHER" id="PTHR24251:SF37">
    <property type="entry name" value="CUB DOMAIN-CONTAINING PROTEIN"/>
    <property type="match status" value="1"/>
</dbReference>
<evidence type="ECO:0000256" key="10">
    <source>
        <dbReference type="PROSITE-ProRule" id="PRU00124"/>
    </source>
</evidence>
<proteinExistence type="predicted"/>
<evidence type="ECO:0000256" key="6">
    <source>
        <dbReference type="ARBA" id="ARBA00023136"/>
    </source>
</evidence>
<dbReference type="InterPro" id="IPR035914">
    <property type="entry name" value="Sperma_CUB_dom_sf"/>
</dbReference>
<dbReference type="Proteomes" id="UP000001554">
    <property type="component" value="Chromosome 3"/>
</dbReference>
<dbReference type="GO" id="GO:0016020">
    <property type="term" value="C:membrane"/>
    <property type="evidence" value="ECO:0007669"/>
    <property type="project" value="UniProtKB-SubCell"/>
</dbReference>
<evidence type="ECO:0000256" key="7">
    <source>
        <dbReference type="ARBA" id="ARBA00023157"/>
    </source>
</evidence>
<dbReference type="CDD" id="cd00041">
    <property type="entry name" value="CUB"/>
    <property type="match status" value="1"/>
</dbReference>
<comment type="caution">
    <text evidence="10">Lacks conserved residue(s) required for the propagation of feature annotation.</text>
</comment>
<dbReference type="InterPro" id="IPR000859">
    <property type="entry name" value="CUB_dom"/>
</dbReference>
<dbReference type="KEGG" id="bfo:118412130"/>
<keyword evidence="3" id="KW-0812">Transmembrane</keyword>
<dbReference type="Pfam" id="PF00431">
    <property type="entry name" value="CUB"/>
    <property type="match status" value="1"/>
</dbReference>
<dbReference type="SMART" id="SM00042">
    <property type="entry name" value="CUB"/>
    <property type="match status" value="1"/>
</dbReference>
<dbReference type="FunFam" id="4.10.400.10:FF:000045">
    <property type="entry name" value="Low-density lipoprotein receptor-related protein 2"/>
    <property type="match status" value="1"/>
</dbReference>
<name>A0A9J7MKR0_BRAFL</name>
<dbReference type="SUPFAM" id="SSF49854">
    <property type="entry name" value="Spermadhesin, CUB domain"/>
    <property type="match status" value="1"/>
</dbReference>
<sequence length="226" mass="24175">MEFAVVLTFLLLFRAAVGTACNPGEFSCTDGSDCVTTSWLCDGWQDCDDSSDEVQANCDAHPYNCDANQFECPNSGRCIPDVWRCDGDDDCSDNSDEQDCSGTVAPGGTGSNCNHVQEGSDSGTISLTNYQNNMDCLWTISVSAGNAVMLQFTSFSLEEDSLCEYDYVAVYDGPTVSSPLLGKFCGSTPPGPVQSSGNQIVVRFYSDYSGEYDGFEATYTAVTPSA</sequence>
<accession>A0A9J7MKR0</accession>
<keyword evidence="7 10" id="KW-1015">Disulfide bond</keyword>
<keyword evidence="13" id="KW-1185">Reference proteome</keyword>
<dbReference type="CDD" id="cd00112">
    <property type="entry name" value="LDLa"/>
    <property type="match status" value="2"/>
</dbReference>
<evidence type="ECO:0000313" key="14">
    <source>
        <dbReference type="RefSeq" id="XP_035670669.1"/>
    </source>
</evidence>
<evidence type="ECO:0000256" key="5">
    <source>
        <dbReference type="ARBA" id="ARBA00022989"/>
    </source>
</evidence>
<dbReference type="GeneID" id="118412130"/>
<dbReference type="Gene3D" id="2.60.120.290">
    <property type="entry name" value="Spermadhesin, CUB domain"/>
    <property type="match status" value="1"/>
</dbReference>
<evidence type="ECO:0000256" key="11">
    <source>
        <dbReference type="SAM" id="SignalP"/>
    </source>
</evidence>
<evidence type="ECO:0000256" key="3">
    <source>
        <dbReference type="ARBA" id="ARBA00022692"/>
    </source>
</evidence>
<dbReference type="Pfam" id="PF00057">
    <property type="entry name" value="Ldl_recept_a"/>
    <property type="match status" value="2"/>
</dbReference>
<dbReference type="RefSeq" id="XP_035670669.1">
    <property type="nucleotide sequence ID" value="XM_035814776.1"/>
</dbReference>
<feature type="chain" id="PRO_5039946159" evidence="11">
    <location>
        <begin position="19"/>
        <end position="226"/>
    </location>
</feature>